<protein>
    <submittedName>
        <fullName evidence="1">Uncharacterized protein</fullName>
    </submittedName>
</protein>
<name>A0A0J7I537_9FLAO</name>
<sequence>MMRISYILFFIPALSFGQLSSEIENLYGELSKSKNVESAHIGYGMSESKVYKLFEEINKKASDKEVEYIAFKGNSVAKAYASYAVFSRKLKILDQLFDDYIKNNDSISIIQGCVGSKSHLADELYRMIFWEKDNIKMTEVYRKHKASIKTEHELVNFIELFSIVESKWKVEEIDSVLIKFDQMVLNNPSSPQSLVELITGCYYYIEKNILNIMIN</sequence>
<keyword evidence="2" id="KW-1185">Reference proteome</keyword>
<dbReference type="STRING" id="558151.ACM46_15735"/>
<evidence type="ECO:0000313" key="1">
    <source>
        <dbReference type="EMBL" id="KMQ61467.1"/>
    </source>
</evidence>
<evidence type="ECO:0000313" key="2">
    <source>
        <dbReference type="Proteomes" id="UP000036261"/>
    </source>
</evidence>
<proteinExistence type="predicted"/>
<accession>A0A0J7I537</accession>
<gene>
    <name evidence="1" type="ORF">ACM46_15735</name>
</gene>
<comment type="caution">
    <text evidence="1">The sequence shown here is derived from an EMBL/GenBank/DDBJ whole genome shotgun (WGS) entry which is preliminary data.</text>
</comment>
<dbReference type="PATRIC" id="fig|558151.6.peg.3325"/>
<organism evidence="1 2">
    <name type="scientific">Chryseobacterium angstadtii</name>
    <dbReference type="NCBI Taxonomy" id="558151"/>
    <lineage>
        <taxon>Bacteria</taxon>
        <taxon>Pseudomonadati</taxon>
        <taxon>Bacteroidota</taxon>
        <taxon>Flavobacteriia</taxon>
        <taxon>Flavobacteriales</taxon>
        <taxon>Weeksellaceae</taxon>
        <taxon>Chryseobacterium group</taxon>
        <taxon>Chryseobacterium</taxon>
    </lineage>
</organism>
<reference evidence="1 2" key="1">
    <citation type="journal article" date="2013" name="Int. J. Syst. Evol. Microbiol.">
        <title>Chryseobacterium angstadtii sp. nov., isolated from a newt tank.</title>
        <authorList>
            <person name="Kirk K.E."/>
            <person name="Hoffman J.A."/>
            <person name="Smith K.A."/>
            <person name="Strahan B.L."/>
            <person name="Failor K.C."/>
            <person name="Krebs J.E."/>
            <person name="Gale A.N."/>
            <person name="Do T.D."/>
            <person name="Sontag T.C."/>
            <person name="Batties A.M."/>
            <person name="Mistiszyn K."/>
            <person name="Newman J.D."/>
        </authorList>
    </citation>
    <scope>NUCLEOTIDE SEQUENCE [LARGE SCALE GENOMIC DNA]</scope>
    <source>
        <strain evidence="1 2">KM</strain>
    </source>
</reference>
<dbReference type="Proteomes" id="UP000036261">
    <property type="component" value="Unassembled WGS sequence"/>
</dbReference>
<dbReference type="EMBL" id="LFND01000005">
    <property type="protein sequence ID" value="KMQ61467.1"/>
    <property type="molecule type" value="Genomic_DNA"/>
</dbReference>
<dbReference type="AlphaFoldDB" id="A0A0J7I537"/>